<dbReference type="OrthoDB" id="199913at2759"/>
<dbReference type="EMBL" id="CAJNRD030001119">
    <property type="protein sequence ID" value="CAG5087623.1"/>
    <property type="molecule type" value="Genomic_DNA"/>
</dbReference>
<organism evidence="10 11">
    <name type="scientific">Cotesia congregata</name>
    <name type="common">Parasitoid wasp</name>
    <name type="synonym">Apanteles congregatus</name>
    <dbReference type="NCBI Taxonomy" id="51543"/>
    <lineage>
        <taxon>Eukaryota</taxon>
        <taxon>Metazoa</taxon>
        <taxon>Ecdysozoa</taxon>
        <taxon>Arthropoda</taxon>
        <taxon>Hexapoda</taxon>
        <taxon>Insecta</taxon>
        <taxon>Pterygota</taxon>
        <taxon>Neoptera</taxon>
        <taxon>Endopterygota</taxon>
        <taxon>Hymenoptera</taxon>
        <taxon>Apocrita</taxon>
        <taxon>Ichneumonoidea</taxon>
        <taxon>Braconidae</taxon>
        <taxon>Microgastrinae</taxon>
        <taxon>Cotesia</taxon>
    </lineage>
</organism>
<feature type="domain" description="Lipase" evidence="9">
    <location>
        <begin position="48"/>
        <end position="299"/>
    </location>
</feature>
<protein>
    <recommendedName>
        <fullName evidence="4">phospholipase A1</fullName>
        <ecNumber evidence="4">3.1.1.32</ecNumber>
    </recommendedName>
</protein>
<name>A0A8J2HC01_COTCN</name>
<keyword evidence="6" id="KW-0378">Hydrolase</keyword>
<dbReference type="GO" id="GO:0005615">
    <property type="term" value="C:extracellular space"/>
    <property type="evidence" value="ECO:0007669"/>
    <property type="project" value="TreeGrafter"/>
</dbReference>
<dbReference type="AlphaFoldDB" id="A0A8J2HC01"/>
<evidence type="ECO:0000256" key="4">
    <source>
        <dbReference type="ARBA" id="ARBA00013179"/>
    </source>
</evidence>
<evidence type="ECO:0000256" key="3">
    <source>
        <dbReference type="ARBA" id="ARBA00010701"/>
    </source>
</evidence>
<proteinExistence type="inferred from homology"/>
<dbReference type="Gene3D" id="3.40.50.1820">
    <property type="entry name" value="alpha/beta hydrolase"/>
    <property type="match status" value="1"/>
</dbReference>
<dbReference type="PANTHER" id="PTHR11610">
    <property type="entry name" value="LIPASE"/>
    <property type="match status" value="1"/>
</dbReference>
<dbReference type="GO" id="GO:0016042">
    <property type="term" value="P:lipid catabolic process"/>
    <property type="evidence" value="ECO:0007669"/>
    <property type="project" value="TreeGrafter"/>
</dbReference>
<dbReference type="EC" id="3.1.1.32" evidence="4"/>
<accession>A0A8J2HC01</accession>
<evidence type="ECO:0000313" key="10">
    <source>
        <dbReference type="EMBL" id="CAG5087623.1"/>
    </source>
</evidence>
<dbReference type="InterPro" id="IPR013818">
    <property type="entry name" value="Lipase"/>
</dbReference>
<comment type="similarity">
    <text evidence="3 8">Belongs to the AB hydrolase superfamily. Lipase family.</text>
</comment>
<dbReference type="Pfam" id="PF00151">
    <property type="entry name" value="Lipase"/>
    <property type="match status" value="1"/>
</dbReference>
<evidence type="ECO:0000256" key="7">
    <source>
        <dbReference type="ARBA" id="ARBA00023157"/>
    </source>
</evidence>
<evidence type="ECO:0000256" key="2">
    <source>
        <dbReference type="ARBA" id="ARBA00004613"/>
    </source>
</evidence>
<dbReference type="GO" id="GO:0017171">
    <property type="term" value="F:serine hydrolase activity"/>
    <property type="evidence" value="ECO:0007669"/>
    <property type="project" value="TreeGrafter"/>
</dbReference>
<evidence type="ECO:0000256" key="8">
    <source>
        <dbReference type="RuleBase" id="RU004262"/>
    </source>
</evidence>
<dbReference type="Proteomes" id="UP000786811">
    <property type="component" value="Unassembled WGS sequence"/>
</dbReference>
<dbReference type="SUPFAM" id="SSF53474">
    <property type="entry name" value="alpha/beta-Hydrolases"/>
    <property type="match status" value="1"/>
</dbReference>
<keyword evidence="7" id="KW-1015">Disulfide bond</keyword>
<dbReference type="InterPro" id="IPR000734">
    <property type="entry name" value="TAG_lipase"/>
</dbReference>
<gene>
    <name evidence="10" type="ORF">HICCMSTLAB_LOCUS4559</name>
</gene>
<dbReference type="InterPro" id="IPR029058">
    <property type="entry name" value="AB_hydrolase_fold"/>
</dbReference>
<sequence length="344" mass="38591">MWTLFMFRTLRFYLRCIKMANCRSFSYFCFLVLLVYIFKGADAVTQEMLDSTFLRLNDTSQYIDENLTNSKNLLSQINDHRNITIYIHGYTESINSFSVKTIVDGKVIGVGSNIYFIFNNTYMTRGDHIVMAFDWSLIAKESYLRVVESIEAVGRYLARAISKMSCADHSITRRIHIVAHSMGSHVAGAAGRIINPLLPRITGLDPAGPLFNLLRNPLSSSDAEFVDIIHTDAGLYGKTLGSGHVDFWPNRGIRTQPGCPKSAAIYSEDDFCSHHRSWIFYAESLLSEKAFLAVRCSSNGKSSPTDLQIIPMGYATPREARGNYCLITSAQKPYGLQINGAIEQ</sequence>
<evidence type="ECO:0000259" key="9">
    <source>
        <dbReference type="Pfam" id="PF00151"/>
    </source>
</evidence>
<comment type="catalytic activity">
    <reaction evidence="1">
        <text>a 1,2-diacyl-sn-glycero-3-phosphocholine + H2O = a 2-acyl-sn-glycero-3-phosphocholine + a fatty acid + H(+)</text>
        <dbReference type="Rhea" id="RHEA:18689"/>
        <dbReference type="ChEBI" id="CHEBI:15377"/>
        <dbReference type="ChEBI" id="CHEBI:15378"/>
        <dbReference type="ChEBI" id="CHEBI:28868"/>
        <dbReference type="ChEBI" id="CHEBI:57643"/>
        <dbReference type="ChEBI" id="CHEBI:57875"/>
        <dbReference type="EC" id="3.1.1.32"/>
    </reaction>
</comment>
<comment type="subcellular location">
    <subcellularLocation>
        <location evidence="2">Secreted</location>
    </subcellularLocation>
</comment>
<keyword evidence="11" id="KW-1185">Reference proteome</keyword>
<evidence type="ECO:0000256" key="6">
    <source>
        <dbReference type="ARBA" id="ARBA00022801"/>
    </source>
</evidence>
<comment type="caution">
    <text evidence="10">The sequence shown here is derived from an EMBL/GenBank/DDBJ whole genome shotgun (WGS) entry which is preliminary data.</text>
</comment>
<reference evidence="10" key="1">
    <citation type="submission" date="2021-04" db="EMBL/GenBank/DDBJ databases">
        <authorList>
            <person name="Chebbi M.A.C M."/>
        </authorList>
    </citation>
    <scope>NUCLEOTIDE SEQUENCE</scope>
</reference>
<evidence type="ECO:0000256" key="1">
    <source>
        <dbReference type="ARBA" id="ARBA00000111"/>
    </source>
</evidence>
<evidence type="ECO:0000313" key="11">
    <source>
        <dbReference type="Proteomes" id="UP000786811"/>
    </source>
</evidence>
<evidence type="ECO:0000256" key="5">
    <source>
        <dbReference type="ARBA" id="ARBA00022525"/>
    </source>
</evidence>
<keyword evidence="5" id="KW-0964">Secreted</keyword>
<dbReference type="GO" id="GO:0008970">
    <property type="term" value="F:phospholipase A1 activity"/>
    <property type="evidence" value="ECO:0007669"/>
    <property type="project" value="UniProtKB-EC"/>
</dbReference>
<dbReference type="PANTHER" id="PTHR11610:SF37">
    <property type="entry name" value="GH01208P"/>
    <property type="match status" value="1"/>
</dbReference>